<evidence type="ECO:0000256" key="1">
    <source>
        <dbReference type="SAM" id="MobiDB-lite"/>
    </source>
</evidence>
<dbReference type="GO" id="GO:0017171">
    <property type="term" value="F:serine hydrolase activity"/>
    <property type="evidence" value="ECO:0007669"/>
    <property type="project" value="TreeGrafter"/>
</dbReference>
<dbReference type="InterPro" id="IPR000073">
    <property type="entry name" value="AB_hydrolase_1"/>
</dbReference>
<organism evidence="3">
    <name type="scientific">Aphanomyces invadans</name>
    <dbReference type="NCBI Taxonomy" id="157072"/>
    <lineage>
        <taxon>Eukaryota</taxon>
        <taxon>Sar</taxon>
        <taxon>Stramenopiles</taxon>
        <taxon>Oomycota</taxon>
        <taxon>Saprolegniomycetes</taxon>
        <taxon>Saprolegniales</taxon>
        <taxon>Verrucalvaceae</taxon>
        <taxon>Aphanomyces</taxon>
    </lineage>
</organism>
<name>A0A024UUU4_9STRA</name>
<evidence type="ECO:0000259" key="2">
    <source>
        <dbReference type="Pfam" id="PF12697"/>
    </source>
</evidence>
<dbReference type="EMBL" id="KI913952">
    <property type="protein sequence ID" value="ETW09730.1"/>
    <property type="molecule type" value="Genomic_DNA"/>
</dbReference>
<dbReference type="SUPFAM" id="SSF53474">
    <property type="entry name" value="alpha/beta-Hydrolases"/>
    <property type="match status" value="1"/>
</dbReference>
<dbReference type="OrthoDB" id="19657at2759"/>
<dbReference type="InterPro" id="IPR029058">
    <property type="entry name" value="AB_hydrolase_fold"/>
</dbReference>
<dbReference type="RefSeq" id="XP_008861141.1">
    <property type="nucleotide sequence ID" value="XM_008862919.1"/>
</dbReference>
<dbReference type="GeneID" id="20077271"/>
<evidence type="ECO:0000313" key="3">
    <source>
        <dbReference type="EMBL" id="ETW09730.1"/>
    </source>
</evidence>
<feature type="compositionally biased region" description="Basic and acidic residues" evidence="1">
    <location>
        <begin position="285"/>
        <end position="301"/>
    </location>
</feature>
<dbReference type="PANTHER" id="PTHR46331">
    <property type="entry name" value="VALACYCLOVIR HYDROLASE"/>
    <property type="match status" value="1"/>
</dbReference>
<dbReference type="STRING" id="157072.A0A024UUU4"/>
<feature type="region of interest" description="Disordered" evidence="1">
    <location>
        <begin position="284"/>
        <end position="313"/>
    </location>
</feature>
<dbReference type="VEuPathDB" id="FungiDB:H310_00221"/>
<dbReference type="Gene3D" id="3.40.50.1820">
    <property type="entry name" value="alpha/beta hydrolase"/>
    <property type="match status" value="1"/>
</dbReference>
<gene>
    <name evidence="3" type="ORF">H310_00221</name>
</gene>
<dbReference type="PANTHER" id="PTHR46331:SF2">
    <property type="entry name" value="VALACYCLOVIR HYDROLASE"/>
    <property type="match status" value="1"/>
</dbReference>
<accession>A0A024UUU4</accession>
<protein>
    <recommendedName>
        <fullName evidence="2">AB hydrolase-1 domain-containing protein</fullName>
    </recommendedName>
</protein>
<sequence length="313" mass="34304">MSHSSTSFVPFNMFLRAASRIKPSPAFRCFSSMVSLTVNGNPCQATISKSLDNKKAILCLPGALGTGATDFAAQLTGLADEYSVIAFHPDTSQVRSLDFLEKNAHDAAAFMAGLGYNKYSVLGWSDGANSSVILAAEYPQHMERLVLMGGNAFVSDEDLALYAGVADVTKWSVKRREELSAIHGGVEELQTKWTEWIATMRRILEEKHGDLCTAYLPDVKCKTLVMHGEEDALVPTFQAEYLSERILHSKLITLPGAGHTFHLNGRWSTHANEVIRTFLNEPDDSATHSREFSAMPPKDRNSGPVVTHSGPRC</sequence>
<dbReference type="Pfam" id="PF12697">
    <property type="entry name" value="Abhydrolase_6"/>
    <property type="match status" value="1"/>
</dbReference>
<feature type="domain" description="AB hydrolase-1" evidence="2">
    <location>
        <begin position="57"/>
        <end position="263"/>
    </location>
</feature>
<dbReference type="eggNOG" id="KOG2984">
    <property type="taxonomic scope" value="Eukaryota"/>
</dbReference>
<dbReference type="AlphaFoldDB" id="A0A024UUU4"/>
<proteinExistence type="predicted"/>
<reference evidence="3" key="1">
    <citation type="submission" date="2013-12" db="EMBL/GenBank/DDBJ databases">
        <title>The Genome Sequence of Aphanomyces invadans NJM9701.</title>
        <authorList>
            <consortium name="The Broad Institute Genomics Platform"/>
            <person name="Russ C."/>
            <person name="Tyler B."/>
            <person name="van West P."/>
            <person name="Dieguez-Uribeondo J."/>
            <person name="Young S.K."/>
            <person name="Zeng Q."/>
            <person name="Gargeya S."/>
            <person name="Fitzgerald M."/>
            <person name="Abouelleil A."/>
            <person name="Alvarado L."/>
            <person name="Chapman S.B."/>
            <person name="Gainer-Dewar J."/>
            <person name="Goldberg J."/>
            <person name="Griggs A."/>
            <person name="Gujja S."/>
            <person name="Hansen M."/>
            <person name="Howarth C."/>
            <person name="Imamovic A."/>
            <person name="Ireland A."/>
            <person name="Larimer J."/>
            <person name="McCowan C."/>
            <person name="Murphy C."/>
            <person name="Pearson M."/>
            <person name="Poon T.W."/>
            <person name="Priest M."/>
            <person name="Roberts A."/>
            <person name="Saif S."/>
            <person name="Shea T."/>
            <person name="Sykes S."/>
            <person name="Wortman J."/>
            <person name="Nusbaum C."/>
            <person name="Birren B."/>
        </authorList>
    </citation>
    <scope>NUCLEOTIDE SEQUENCE [LARGE SCALE GENOMIC DNA]</scope>
    <source>
        <strain evidence="3">NJM9701</strain>
    </source>
</reference>